<dbReference type="AlphaFoldDB" id="A0A418KQU4"/>
<protein>
    <recommendedName>
        <fullName evidence="1">Flp pilus assembly protein RcpC/CpaB domain-containing protein</fullName>
    </recommendedName>
</protein>
<proteinExistence type="predicted"/>
<dbReference type="RefSeq" id="WP_199701475.1">
    <property type="nucleotide sequence ID" value="NZ_QUAL01000137.1"/>
</dbReference>
<sequence length="112" mass="10892">AGEPITDRRLLGPGLLDGWGADVVAAPVRVADTGAAGYLRPGDRIDLLATALDGAAHTDVVAADVPVLAVPAAGEATLAEGALLLVAATPDQAAGLAAAAVTSRLSFTIGVS</sequence>
<feature type="non-terminal residue" evidence="2">
    <location>
        <position position="1"/>
    </location>
</feature>
<name>A0A418KQU4_9ACTN</name>
<dbReference type="EMBL" id="QUAL01000137">
    <property type="protein sequence ID" value="RIQ22326.1"/>
    <property type="molecule type" value="Genomic_DNA"/>
</dbReference>
<organism evidence="2 3">
    <name type="scientific">Jiangella rhizosphaerae</name>
    <dbReference type="NCBI Taxonomy" id="2293569"/>
    <lineage>
        <taxon>Bacteria</taxon>
        <taxon>Bacillati</taxon>
        <taxon>Actinomycetota</taxon>
        <taxon>Actinomycetes</taxon>
        <taxon>Jiangellales</taxon>
        <taxon>Jiangellaceae</taxon>
        <taxon>Jiangella</taxon>
    </lineage>
</organism>
<reference evidence="2 3" key="1">
    <citation type="submission" date="2018-09" db="EMBL/GenBank/DDBJ databases">
        <title>Isolation, diversity and antifungal activity of actinobacteria from wheat.</title>
        <authorList>
            <person name="Han C."/>
        </authorList>
    </citation>
    <scope>NUCLEOTIDE SEQUENCE [LARGE SCALE GENOMIC DNA]</scope>
    <source>
        <strain evidence="2 3">NEAU-YY265</strain>
    </source>
</reference>
<evidence type="ECO:0000259" key="1">
    <source>
        <dbReference type="Pfam" id="PF16976"/>
    </source>
</evidence>
<comment type="caution">
    <text evidence="2">The sequence shown here is derived from an EMBL/GenBank/DDBJ whole genome shotgun (WGS) entry which is preliminary data.</text>
</comment>
<dbReference type="InterPro" id="IPR031571">
    <property type="entry name" value="RcpC_dom"/>
</dbReference>
<dbReference type="Pfam" id="PF16976">
    <property type="entry name" value="RcpC"/>
    <property type="match status" value="1"/>
</dbReference>
<feature type="domain" description="Flp pilus assembly protein RcpC/CpaB" evidence="1">
    <location>
        <begin position="25"/>
        <end position="108"/>
    </location>
</feature>
<keyword evidence="3" id="KW-1185">Reference proteome</keyword>
<gene>
    <name evidence="2" type="ORF">DY240_13945</name>
</gene>
<dbReference type="Proteomes" id="UP000284057">
    <property type="component" value="Unassembled WGS sequence"/>
</dbReference>
<accession>A0A418KQU4</accession>
<evidence type="ECO:0000313" key="3">
    <source>
        <dbReference type="Proteomes" id="UP000284057"/>
    </source>
</evidence>
<evidence type="ECO:0000313" key="2">
    <source>
        <dbReference type="EMBL" id="RIQ22326.1"/>
    </source>
</evidence>